<dbReference type="EMBL" id="JABTCF010000012">
    <property type="protein sequence ID" value="MBD0779428.1"/>
    <property type="molecule type" value="Genomic_DNA"/>
</dbReference>
<keyword evidence="1" id="KW-1133">Transmembrane helix</keyword>
<feature type="transmembrane region" description="Helical" evidence="1">
    <location>
        <begin position="324"/>
        <end position="346"/>
    </location>
</feature>
<keyword evidence="1" id="KW-0812">Transmembrane</keyword>
<feature type="transmembrane region" description="Helical" evidence="1">
    <location>
        <begin position="142"/>
        <end position="165"/>
    </location>
</feature>
<proteinExistence type="predicted"/>
<comment type="caution">
    <text evidence="2">The sequence shown here is derived from an EMBL/GenBank/DDBJ whole genome shotgun (WGS) entry which is preliminary data.</text>
</comment>
<keyword evidence="1" id="KW-0472">Membrane</keyword>
<sequence>MCALFYGSLGFAQTTPKISSAVDTTFIKIGDQLKFMVTVEVDSTDMVIFPEGQTFSPLETVEAFATDTTRKKDRITLLKTYALTQFDSGSYKLPAQRIDINGKGYFTDSLLVNVATVPVDTTAQKMYDIKPLIQVEKVNSGWWKILLIVLGILALVAGLLYWFVFRAKPLTEEEKVAQLPPYDRALLELKKLDNSKYLIQDEYKEYYSQLTDIVRSYLDEDANISALESTTDELIDKLELLKDAGELELDKDTINQFKNILRTADLVKFAKSKPPTNVALQDRKVVEHIVVKTHEAIPEPTMEELMAQEEYQNELARKHEKKKWVIAGTTAIGLLLITGIALIGYYGPVKVWDTITGHPSKLLLDNEWVASSYGYPPISLESPEVLVRQEVEIPAEAKANIKDLQTFIFREDKSLLTLATTSTTFTQPVEPDFEKTIDQLLRNFEAKGAKNIITKQEEFVTVSGVKGLKTYGSAKFKVPDSEELVKGKYAILSFGGKGFQQQVLLTWQDGDTYAEEIINRVLSTVEVKTEV</sequence>
<gene>
    <name evidence="2" type="ORF">HPE56_16635</name>
</gene>
<evidence type="ECO:0000256" key="1">
    <source>
        <dbReference type="SAM" id="Phobius"/>
    </source>
</evidence>
<reference evidence="2" key="1">
    <citation type="submission" date="2020-05" db="EMBL/GenBank/DDBJ databases">
        <title>The draft genome sequence of Maribacter sp. ANRC-HE7.</title>
        <authorList>
            <person name="Mu L."/>
        </authorList>
    </citation>
    <scope>NUCLEOTIDE SEQUENCE</scope>
    <source>
        <strain evidence="2">ANRC-HE7</strain>
    </source>
</reference>
<organism evidence="2 3">
    <name type="scientific">Maribacter aquimaris</name>
    <dbReference type="NCBI Taxonomy" id="2737171"/>
    <lineage>
        <taxon>Bacteria</taxon>
        <taxon>Pseudomonadati</taxon>
        <taxon>Bacteroidota</taxon>
        <taxon>Flavobacteriia</taxon>
        <taxon>Flavobacteriales</taxon>
        <taxon>Flavobacteriaceae</taxon>
        <taxon>Maribacter</taxon>
    </lineage>
</organism>
<protein>
    <recommendedName>
        <fullName evidence="4">Oxygen tolerance</fullName>
    </recommendedName>
</protein>
<dbReference type="Proteomes" id="UP001166021">
    <property type="component" value="Unassembled WGS sequence"/>
</dbReference>
<keyword evidence="3" id="KW-1185">Reference proteome</keyword>
<evidence type="ECO:0000313" key="3">
    <source>
        <dbReference type="Proteomes" id="UP001166021"/>
    </source>
</evidence>
<evidence type="ECO:0008006" key="4">
    <source>
        <dbReference type="Google" id="ProtNLM"/>
    </source>
</evidence>
<name>A0ABR7V3S4_9FLAO</name>
<accession>A0ABR7V3S4</accession>
<evidence type="ECO:0000313" key="2">
    <source>
        <dbReference type="EMBL" id="MBD0779428.1"/>
    </source>
</evidence>